<dbReference type="EMBL" id="WQRF01000002">
    <property type="protein sequence ID" value="MVS99134.1"/>
    <property type="molecule type" value="Genomic_DNA"/>
</dbReference>
<dbReference type="InterPro" id="IPR018759">
    <property type="entry name" value="BBP2_2"/>
</dbReference>
<keyword evidence="1" id="KW-0732">Signal</keyword>
<dbReference type="InterPro" id="IPR023614">
    <property type="entry name" value="Porin_dom_sf"/>
</dbReference>
<comment type="caution">
    <text evidence="2">The sequence shown here is derived from an EMBL/GenBank/DDBJ whole genome shotgun (WGS) entry which is preliminary data.</text>
</comment>
<accession>A0A7X3FQX4</accession>
<evidence type="ECO:0000256" key="1">
    <source>
        <dbReference type="SAM" id="SignalP"/>
    </source>
</evidence>
<feature type="signal peptide" evidence="1">
    <location>
        <begin position="1"/>
        <end position="24"/>
    </location>
</feature>
<dbReference type="SUPFAM" id="SSF56935">
    <property type="entry name" value="Porins"/>
    <property type="match status" value="1"/>
</dbReference>
<reference evidence="2 3" key="1">
    <citation type="submission" date="2019-12" db="EMBL/GenBank/DDBJ databases">
        <title>Devosia maris sp. nov., isolated from the deep seawater.</title>
        <authorList>
            <person name="Liu Y."/>
        </authorList>
    </citation>
    <scope>NUCLEOTIDE SEQUENCE [LARGE SCALE GENOMIC DNA]</scope>
    <source>
        <strain evidence="2 3">L53-10-65</strain>
    </source>
</reference>
<protein>
    <submittedName>
        <fullName evidence="2">Outer membrane beta-barrel protein</fullName>
    </submittedName>
</protein>
<name>A0A7X3FQX4_9HYPH</name>
<gene>
    <name evidence="2" type="ORF">GO014_08895</name>
</gene>
<evidence type="ECO:0000313" key="3">
    <source>
        <dbReference type="Proteomes" id="UP000438106"/>
    </source>
</evidence>
<evidence type="ECO:0000313" key="2">
    <source>
        <dbReference type="EMBL" id="MVS99134.1"/>
    </source>
</evidence>
<sequence length="421" mass="44237">MARHDLTALRVLLASTVLAGPALADPLIIDETSLREDRLAPGLYPSAPVPEEFAVPNEPGHPPLEIDWSLGLKGSYSNTTSGERFLTTLNPAVSATRQGMRTDLVLEGDAELARDTDGTLGVTRLDLDFSATTRLDRDTTASGGASLSLSRDLPSAPGLDPVIIEPPLSVSGQLDGGIDRQFGKFNLGLDGAIARTVYGPTTRSDSGVSDNSGRNVWEGDATLRLGLQVTPIIEVFTEAGLGRDWYDGTGAGGVKADATSRTLRAGLAGQWNGLLSASASVGIGQQDFDNGNLSDITTRLYDASITYSPDPTLNLTAALATTVEPTGTDSTGTARVAHTATASLDYTVNSWLRLRASADWARSWLEGSTETEQRHGAGIGADYKVNAHTAVSADYGYAHRDNSASGVLESHTVSLGVTVRR</sequence>
<feature type="chain" id="PRO_5031389557" evidence="1">
    <location>
        <begin position="25"/>
        <end position="421"/>
    </location>
</feature>
<dbReference type="Proteomes" id="UP000438106">
    <property type="component" value="Unassembled WGS sequence"/>
</dbReference>
<dbReference type="Gene3D" id="2.40.160.10">
    <property type="entry name" value="Porin"/>
    <property type="match status" value="1"/>
</dbReference>
<organism evidence="2 3">
    <name type="scientific">Devosia marina</name>
    <dbReference type="NCBI Taxonomy" id="2683198"/>
    <lineage>
        <taxon>Bacteria</taxon>
        <taxon>Pseudomonadati</taxon>
        <taxon>Pseudomonadota</taxon>
        <taxon>Alphaproteobacteria</taxon>
        <taxon>Hyphomicrobiales</taxon>
        <taxon>Devosiaceae</taxon>
        <taxon>Devosia</taxon>
    </lineage>
</organism>
<proteinExistence type="predicted"/>
<keyword evidence="3" id="KW-1185">Reference proteome</keyword>
<dbReference type="Pfam" id="PF10082">
    <property type="entry name" value="BBP2_2"/>
    <property type="match status" value="1"/>
</dbReference>
<dbReference type="AlphaFoldDB" id="A0A7X3FQX4"/>
<dbReference type="RefSeq" id="WP_157290029.1">
    <property type="nucleotide sequence ID" value="NZ_WQRF01000002.1"/>
</dbReference>